<dbReference type="InterPro" id="IPR010987">
    <property type="entry name" value="Glutathione-S-Trfase_C-like"/>
</dbReference>
<evidence type="ECO:0000259" key="4">
    <source>
        <dbReference type="PROSITE" id="PS50405"/>
    </source>
</evidence>
<name>A0AAD9DBK6_9STRA</name>
<dbReference type="AlphaFoldDB" id="A0AAD9DBK6"/>
<accession>A0AAD9DBK6</accession>
<keyword evidence="2" id="KW-0808">Transferase</keyword>
<evidence type="ECO:0000256" key="3">
    <source>
        <dbReference type="SAM" id="MobiDB-lite"/>
    </source>
</evidence>
<dbReference type="InterPro" id="IPR000863">
    <property type="entry name" value="Sulfotransferase_dom"/>
</dbReference>
<proteinExistence type="inferred from homology"/>
<dbReference type="SUPFAM" id="SSF52540">
    <property type="entry name" value="P-loop containing nucleoside triphosphate hydrolases"/>
    <property type="match status" value="2"/>
</dbReference>
<dbReference type="Gene3D" id="3.40.50.300">
    <property type="entry name" value="P-loop containing nucleotide triphosphate hydrolases"/>
    <property type="match status" value="2"/>
</dbReference>
<dbReference type="GO" id="GO:0008146">
    <property type="term" value="F:sulfotransferase activity"/>
    <property type="evidence" value="ECO:0007669"/>
    <property type="project" value="InterPro"/>
</dbReference>
<sequence>MSNSKNSSNLADDPKQPQYAPPNRGSNPPKYNYNSLPVPWWFNPASVSQFHSLPLNSTDIILSSGVKMGTTWMNKILISLLHEFDDEGKLIPEVVDKRAELPGRLGQTYPEGVYPTRREHEEDSLGILSRLEQQGRKAHLALFGNFVLEDLVEQPEPRIFATHLSREYLPRELFDGEDGEGTGKLIVVIRNLKDAMCSLHNFRGLPQDGWFGNEHGPGTFARYLMLNGECPNAFGSVFEWLRDNNDAVMSIGNKRALVVYYESLIMDFNGQLQRINDFLELGTLTDAKAQAIAEACALKSMQNAEGGARYKYTTRKGGIGKWSQAPLTKEHWKEFDSVFDKVLGDVKIADPFRFFQYESVPGMPEALGECDLDTDPRRWEPYLLVMLRDGMIVPDPLFRVDGKDDRGDLTGFQYNKPRLSFDECNSDGSPRYHLFVSESCPLASAVSATRTLLGLDSMISMDVADGESGAGLVFLNGCSCAPWKGNEGPFWLYSVYQLSNSIATTLITAPVLWDTVEQKIVSNDAWEILKLMSHEDDQSDLISYNDALGVILKEGLCPREQMEAIENMYSDLSNSIFNVEDVGLECIAQVGKDGRVDDNFERILTKLQELNDLLGKRRFLLGNNLTGVDIFLAMFLFRFDACYTPLFGLSNHGAFVGSILTGDSYPNLKGYSRELYQELKSTLKIQGFRQIFRLPYAISFTRQAIHSIDASLPSTNEPIPDLNQIVASLEEPATGRPEGSAVRPSTSAPKIVRDGMTMPMWFRDDTVQLYRDLDLRDDDIILSSGVKMGTTWVTKILNSLLYDFDDDGKTTSAYMDDSFPNRLGQTYPDALFPSREVEKHEMATKDEEFVKRMKMLKTNFGDFVFDDLLNQPSPRLFSSHLSGKNLLPKKLFDGWKDGDDCAINGDVSNGDKAGPMNKGIGRLIVVVRNLKDTLVSLHHFRGVPKDGWLGNEHGPGSYARAIDIENCPNAFGSSFLWVKRSGEVVDAVGPERALVLQYEDLKLDFDTQLQRINDFLGLSKLTDAKAKAVAAECAAKSMKEKTGGRFKMIIRKGMVGDWQNYLDDERWEEFDRVFDRVLGGVDIAEPLRQYQCKEGLDEITAAQEKS</sequence>
<dbReference type="InterPro" id="IPR027417">
    <property type="entry name" value="P-loop_NTPase"/>
</dbReference>
<evidence type="ECO:0000256" key="2">
    <source>
        <dbReference type="ARBA" id="ARBA00022679"/>
    </source>
</evidence>
<dbReference type="Pfam" id="PF13410">
    <property type="entry name" value="GST_C_2"/>
    <property type="match status" value="1"/>
</dbReference>
<reference evidence="5" key="1">
    <citation type="submission" date="2023-06" db="EMBL/GenBank/DDBJ databases">
        <title>Survivors Of The Sea: Transcriptome response of Skeletonema marinoi to long-term dormancy.</title>
        <authorList>
            <person name="Pinder M.I.M."/>
            <person name="Kourtchenko O."/>
            <person name="Robertson E.K."/>
            <person name="Larsson T."/>
            <person name="Maumus F."/>
            <person name="Osuna-Cruz C.M."/>
            <person name="Vancaester E."/>
            <person name="Stenow R."/>
            <person name="Vandepoele K."/>
            <person name="Ploug H."/>
            <person name="Bruchert V."/>
            <person name="Godhe A."/>
            <person name="Topel M."/>
        </authorList>
    </citation>
    <scope>NUCLEOTIDE SEQUENCE</scope>
    <source>
        <strain evidence="5">R05AC</strain>
    </source>
</reference>
<comment type="similarity">
    <text evidence="1">Belongs to the sulfotransferase 1 family.</text>
</comment>
<comment type="caution">
    <text evidence="5">The sequence shown here is derived from an EMBL/GenBank/DDBJ whole genome shotgun (WGS) entry which is preliminary data.</text>
</comment>
<dbReference type="PROSITE" id="PS50405">
    <property type="entry name" value="GST_CTER"/>
    <property type="match status" value="1"/>
</dbReference>
<organism evidence="5 6">
    <name type="scientific">Skeletonema marinoi</name>
    <dbReference type="NCBI Taxonomy" id="267567"/>
    <lineage>
        <taxon>Eukaryota</taxon>
        <taxon>Sar</taxon>
        <taxon>Stramenopiles</taxon>
        <taxon>Ochrophyta</taxon>
        <taxon>Bacillariophyta</taxon>
        <taxon>Coscinodiscophyceae</taxon>
        <taxon>Thalassiosirophycidae</taxon>
        <taxon>Thalassiosirales</taxon>
        <taxon>Skeletonemataceae</taxon>
        <taxon>Skeletonema</taxon>
        <taxon>Skeletonema marinoi-dohrnii complex</taxon>
    </lineage>
</organism>
<evidence type="ECO:0000313" key="5">
    <source>
        <dbReference type="EMBL" id="KAK1741506.1"/>
    </source>
</evidence>
<dbReference type="Gene3D" id="1.20.1050.10">
    <property type="match status" value="1"/>
</dbReference>
<dbReference type="EMBL" id="JATAAI010000013">
    <property type="protein sequence ID" value="KAK1741506.1"/>
    <property type="molecule type" value="Genomic_DNA"/>
</dbReference>
<dbReference type="Pfam" id="PF00685">
    <property type="entry name" value="Sulfotransfer_1"/>
    <property type="match status" value="2"/>
</dbReference>
<feature type="region of interest" description="Disordered" evidence="3">
    <location>
        <begin position="1"/>
        <end position="28"/>
    </location>
</feature>
<evidence type="ECO:0000313" key="6">
    <source>
        <dbReference type="Proteomes" id="UP001224775"/>
    </source>
</evidence>
<dbReference type="Gene3D" id="3.40.30.10">
    <property type="entry name" value="Glutaredoxin"/>
    <property type="match status" value="1"/>
</dbReference>
<feature type="compositionally biased region" description="Polar residues" evidence="3">
    <location>
        <begin position="1"/>
        <end position="10"/>
    </location>
</feature>
<keyword evidence="6" id="KW-1185">Reference proteome</keyword>
<dbReference type="InterPro" id="IPR036282">
    <property type="entry name" value="Glutathione-S-Trfase_C_sf"/>
</dbReference>
<dbReference type="Proteomes" id="UP001224775">
    <property type="component" value="Unassembled WGS sequence"/>
</dbReference>
<evidence type="ECO:0000256" key="1">
    <source>
        <dbReference type="ARBA" id="ARBA00005771"/>
    </source>
</evidence>
<dbReference type="SUPFAM" id="SSF47616">
    <property type="entry name" value="GST C-terminal domain-like"/>
    <property type="match status" value="1"/>
</dbReference>
<protein>
    <submittedName>
        <fullName evidence="5">Sulfotransferase domain-containing protein</fullName>
    </submittedName>
</protein>
<dbReference type="PANTHER" id="PTHR11783">
    <property type="entry name" value="SULFOTRANSFERASE SULT"/>
    <property type="match status" value="1"/>
</dbReference>
<gene>
    <name evidence="5" type="ORF">QTG54_007984</name>
</gene>
<feature type="domain" description="GST C-terminal" evidence="4">
    <location>
        <begin position="559"/>
        <end position="698"/>
    </location>
</feature>